<gene>
    <name evidence="8" type="ORF">N656DRAFT_765800</name>
</gene>
<sequence length="338" mass="36690">MAFNVFHESEHGTAFVVAVVSIPISVLAVFLRLLSTLHTGKGMGLENVFAVLALVAFLAYASIDLWILCTMNGKSVFQLGALPRDTVIQIYTAGYVMNIMTPLNQTFAKLCLLALYHRLFSASRRFAVLTYTVAGVQTAWCIAVVCVRLFLCTPISATLNPFIKGRCLNSQVLLAAGDAVNSFIDFVMVGMAIYMVVKLRLSRADKMKLSVLFALGGFAGIIGIIKIGEAYGTIGTNVRNSSWNMAQQASSIVCCCAPIYKTVLSEFGIFRRLGSSLFSRSKSKKTDYGAGVRTWPPNTLIGSGGSQGKHEEPWIGLEGSSERKLVWAEVHSSQTSQD</sequence>
<feature type="transmembrane region" description="Helical" evidence="6">
    <location>
        <begin position="12"/>
        <end position="35"/>
    </location>
</feature>
<comment type="subcellular location">
    <subcellularLocation>
        <location evidence="1">Membrane</location>
        <topology evidence="1">Multi-pass membrane protein</topology>
    </subcellularLocation>
</comment>
<accession>A0AAN6TJ43</accession>
<reference evidence="8" key="1">
    <citation type="journal article" date="2023" name="Mol. Phylogenet. Evol.">
        <title>Genome-scale phylogeny and comparative genomics of the fungal order Sordariales.</title>
        <authorList>
            <person name="Hensen N."/>
            <person name="Bonometti L."/>
            <person name="Westerberg I."/>
            <person name="Brannstrom I.O."/>
            <person name="Guillou S."/>
            <person name="Cros-Aarteil S."/>
            <person name="Calhoun S."/>
            <person name="Haridas S."/>
            <person name="Kuo A."/>
            <person name="Mondo S."/>
            <person name="Pangilinan J."/>
            <person name="Riley R."/>
            <person name="LaButti K."/>
            <person name="Andreopoulos B."/>
            <person name="Lipzen A."/>
            <person name="Chen C."/>
            <person name="Yan M."/>
            <person name="Daum C."/>
            <person name="Ng V."/>
            <person name="Clum A."/>
            <person name="Steindorff A."/>
            <person name="Ohm R.A."/>
            <person name="Martin F."/>
            <person name="Silar P."/>
            <person name="Natvig D.O."/>
            <person name="Lalanne C."/>
            <person name="Gautier V."/>
            <person name="Ament-Velasquez S.L."/>
            <person name="Kruys A."/>
            <person name="Hutchinson M.I."/>
            <person name="Powell A.J."/>
            <person name="Barry K."/>
            <person name="Miller A.N."/>
            <person name="Grigoriev I.V."/>
            <person name="Debuchy R."/>
            <person name="Gladieux P."/>
            <person name="Hiltunen Thoren M."/>
            <person name="Johannesson H."/>
        </authorList>
    </citation>
    <scope>NUCLEOTIDE SEQUENCE</scope>
    <source>
        <strain evidence="8">CBS 508.74</strain>
    </source>
</reference>
<dbReference type="PANTHER" id="PTHR33048:SF47">
    <property type="entry name" value="INTEGRAL MEMBRANE PROTEIN-RELATED"/>
    <property type="match status" value="1"/>
</dbReference>
<comment type="similarity">
    <text evidence="5">Belongs to the SAT4 family.</text>
</comment>
<keyword evidence="2 6" id="KW-0812">Transmembrane</keyword>
<evidence type="ECO:0000259" key="7">
    <source>
        <dbReference type="Pfam" id="PF20684"/>
    </source>
</evidence>
<keyword evidence="9" id="KW-1185">Reference proteome</keyword>
<evidence type="ECO:0000256" key="6">
    <source>
        <dbReference type="SAM" id="Phobius"/>
    </source>
</evidence>
<keyword evidence="3 6" id="KW-1133">Transmembrane helix</keyword>
<evidence type="ECO:0000313" key="8">
    <source>
        <dbReference type="EMBL" id="KAK4115442.1"/>
    </source>
</evidence>
<dbReference type="InterPro" id="IPR049326">
    <property type="entry name" value="Rhodopsin_dom_fungi"/>
</dbReference>
<name>A0AAN6TJ43_9PEZI</name>
<reference evidence="8" key="2">
    <citation type="submission" date="2023-05" db="EMBL/GenBank/DDBJ databases">
        <authorList>
            <consortium name="Lawrence Berkeley National Laboratory"/>
            <person name="Steindorff A."/>
            <person name="Hensen N."/>
            <person name="Bonometti L."/>
            <person name="Westerberg I."/>
            <person name="Brannstrom I.O."/>
            <person name="Guillou S."/>
            <person name="Cros-Aarteil S."/>
            <person name="Calhoun S."/>
            <person name="Haridas S."/>
            <person name="Kuo A."/>
            <person name="Mondo S."/>
            <person name="Pangilinan J."/>
            <person name="Riley R."/>
            <person name="Labutti K."/>
            <person name="Andreopoulos B."/>
            <person name="Lipzen A."/>
            <person name="Chen C."/>
            <person name="Yanf M."/>
            <person name="Daum C."/>
            <person name="Ng V."/>
            <person name="Clum A."/>
            <person name="Ohm R."/>
            <person name="Martin F."/>
            <person name="Silar P."/>
            <person name="Natvig D."/>
            <person name="Lalanne C."/>
            <person name="Gautier V."/>
            <person name="Ament-Velasquez S.L."/>
            <person name="Kruys A."/>
            <person name="Hutchinson M.I."/>
            <person name="Powell A.J."/>
            <person name="Barry K."/>
            <person name="Miller A.N."/>
            <person name="Grigoriev I.V."/>
            <person name="Debuchy R."/>
            <person name="Gladieux P."/>
            <person name="Thoren M.H."/>
            <person name="Johannesson H."/>
        </authorList>
    </citation>
    <scope>NUCLEOTIDE SEQUENCE</scope>
    <source>
        <strain evidence="8">CBS 508.74</strain>
    </source>
</reference>
<dbReference type="RefSeq" id="XP_064673012.1">
    <property type="nucleotide sequence ID" value="XM_064813434.1"/>
</dbReference>
<evidence type="ECO:0000256" key="1">
    <source>
        <dbReference type="ARBA" id="ARBA00004141"/>
    </source>
</evidence>
<dbReference type="AlphaFoldDB" id="A0AAN6TJ43"/>
<feature type="transmembrane region" description="Helical" evidence="6">
    <location>
        <begin position="171"/>
        <end position="197"/>
    </location>
</feature>
<feature type="transmembrane region" description="Helical" evidence="6">
    <location>
        <begin position="209"/>
        <end position="228"/>
    </location>
</feature>
<feature type="transmembrane region" description="Helical" evidence="6">
    <location>
        <begin position="128"/>
        <end position="151"/>
    </location>
</feature>
<keyword evidence="4 6" id="KW-0472">Membrane</keyword>
<organism evidence="8 9">
    <name type="scientific">Canariomyces notabilis</name>
    <dbReference type="NCBI Taxonomy" id="2074819"/>
    <lineage>
        <taxon>Eukaryota</taxon>
        <taxon>Fungi</taxon>
        <taxon>Dikarya</taxon>
        <taxon>Ascomycota</taxon>
        <taxon>Pezizomycotina</taxon>
        <taxon>Sordariomycetes</taxon>
        <taxon>Sordariomycetidae</taxon>
        <taxon>Sordariales</taxon>
        <taxon>Chaetomiaceae</taxon>
        <taxon>Canariomyces</taxon>
    </lineage>
</organism>
<proteinExistence type="inferred from homology"/>
<dbReference type="EMBL" id="MU853334">
    <property type="protein sequence ID" value="KAK4115442.1"/>
    <property type="molecule type" value="Genomic_DNA"/>
</dbReference>
<comment type="caution">
    <text evidence="8">The sequence shown here is derived from an EMBL/GenBank/DDBJ whole genome shotgun (WGS) entry which is preliminary data.</text>
</comment>
<feature type="transmembrane region" description="Helical" evidence="6">
    <location>
        <begin position="47"/>
        <end position="68"/>
    </location>
</feature>
<feature type="domain" description="Rhodopsin" evidence="7">
    <location>
        <begin position="31"/>
        <end position="265"/>
    </location>
</feature>
<evidence type="ECO:0000256" key="3">
    <source>
        <dbReference type="ARBA" id="ARBA00022989"/>
    </source>
</evidence>
<evidence type="ECO:0000313" key="9">
    <source>
        <dbReference type="Proteomes" id="UP001302812"/>
    </source>
</evidence>
<dbReference type="Pfam" id="PF20684">
    <property type="entry name" value="Fung_rhodopsin"/>
    <property type="match status" value="1"/>
</dbReference>
<evidence type="ECO:0000256" key="2">
    <source>
        <dbReference type="ARBA" id="ARBA00022692"/>
    </source>
</evidence>
<dbReference type="GO" id="GO:0016020">
    <property type="term" value="C:membrane"/>
    <property type="evidence" value="ECO:0007669"/>
    <property type="project" value="UniProtKB-SubCell"/>
</dbReference>
<dbReference type="InterPro" id="IPR052337">
    <property type="entry name" value="SAT4-like"/>
</dbReference>
<protein>
    <recommendedName>
        <fullName evidence="7">Rhodopsin domain-containing protein</fullName>
    </recommendedName>
</protein>
<dbReference type="GeneID" id="89937559"/>
<dbReference type="Proteomes" id="UP001302812">
    <property type="component" value="Unassembled WGS sequence"/>
</dbReference>
<evidence type="ECO:0000256" key="4">
    <source>
        <dbReference type="ARBA" id="ARBA00023136"/>
    </source>
</evidence>
<evidence type="ECO:0000256" key="5">
    <source>
        <dbReference type="ARBA" id="ARBA00038359"/>
    </source>
</evidence>
<dbReference type="PANTHER" id="PTHR33048">
    <property type="entry name" value="PTH11-LIKE INTEGRAL MEMBRANE PROTEIN (AFU_ORTHOLOGUE AFUA_5G11245)"/>
    <property type="match status" value="1"/>
</dbReference>